<feature type="compositionally biased region" description="Basic residues" evidence="1">
    <location>
        <begin position="162"/>
        <end position="177"/>
    </location>
</feature>
<dbReference type="InterPro" id="IPR006579">
    <property type="entry name" value="Pre_C2HC_dom"/>
</dbReference>
<proteinExistence type="predicted"/>
<dbReference type="PANTHER" id="PTHR36688:SF1">
    <property type="entry name" value="ENDONUCLEASE_EXONUCLEASE_PHOSPHATASE DOMAIN-CONTAINING PROTEIN"/>
    <property type="match status" value="1"/>
</dbReference>
<feature type="compositionally biased region" description="Low complexity" evidence="1">
    <location>
        <begin position="139"/>
        <end position="158"/>
    </location>
</feature>
<dbReference type="OrthoDB" id="6614157at2759"/>
<evidence type="ECO:0000256" key="1">
    <source>
        <dbReference type="SAM" id="MobiDB-lite"/>
    </source>
</evidence>
<reference evidence="3 4" key="1">
    <citation type="journal article" date="2019" name="Commun. Biol.">
        <title>The bagworm genome reveals a unique fibroin gene that provides high tensile strength.</title>
        <authorList>
            <person name="Kono N."/>
            <person name="Nakamura H."/>
            <person name="Ohtoshi R."/>
            <person name="Tomita M."/>
            <person name="Numata K."/>
            <person name="Arakawa K."/>
        </authorList>
    </citation>
    <scope>NUCLEOTIDE SEQUENCE [LARGE SCALE GENOMIC DNA]</scope>
</reference>
<evidence type="ECO:0000259" key="2">
    <source>
        <dbReference type="SMART" id="SM00596"/>
    </source>
</evidence>
<keyword evidence="3" id="KW-0695">RNA-directed DNA polymerase</keyword>
<accession>A0A4C1XZC7</accession>
<keyword evidence="3" id="KW-0548">Nucleotidyltransferase</keyword>
<gene>
    <name evidence="3" type="primary">RTase</name>
    <name evidence="3" type="ORF">EVAR_98715_1</name>
</gene>
<keyword evidence="4" id="KW-1185">Reference proteome</keyword>
<evidence type="ECO:0000313" key="4">
    <source>
        <dbReference type="Proteomes" id="UP000299102"/>
    </source>
</evidence>
<feature type="region of interest" description="Disordered" evidence="1">
    <location>
        <begin position="75"/>
        <end position="178"/>
    </location>
</feature>
<organism evidence="3 4">
    <name type="scientific">Eumeta variegata</name>
    <name type="common">Bagworm moth</name>
    <name type="synonym">Eumeta japonica</name>
    <dbReference type="NCBI Taxonomy" id="151549"/>
    <lineage>
        <taxon>Eukaryota</taxon>
        <taxon>Metazoa</taxon>
        <taxon>Ecdysozoa</taxon>
        <taxon>Arthropoda</taxon>
        <taxon>Hexapoda</taxon>
        <taxon>Insecta</taxon>
        <taxon>Pterygota</taxon>
        <taxon>Neoptera</taxon>
        <taxon>Endopterygota</taxon>
        <taxon>Lepidoptera</taxon>
        <taxon>Glossata</taxon>
        <taxon>Ditrysia</taxon>
        <taxon>Tineoidea</taxon>
        <taxon>Psychidae</taxon>
        <taxon>Oiketicinae</taxon>
        <taxon>Eumeta</taxon>
    </lineage>
</organism>
<dbReference type="SMART" id="SM00596">
    <property type="entry name" value="PRE_C2HC"/>
    <property type="match status" value="1"/>
</dbReference>
<feature type="compositionally biased region" description="Basic residues" evidence="1">
    <location>
        <begin position="99"/>
        <end position="108"/>
    </location>
</feature>
<feature type="compositionally biased region" description="Polar residues" evidence="1">
    <location>
        <begin position="80"/>
        <end position="93"/>
    </location>
</feature>
<dbReference type="Proteomes" id="UP000299102">
    <property type="component" value="Unassembled WGS sequence"/>
</dbReference>
<dbReference type="PANTHER" id="PTHR36688">
    <property type="entry name" value="ENDO/EXONUCLEASE/PHOSPHATASE DOMAIN-CONTAINING PROTEIN"/>
    <property type="match status" value="1"/>
</dbReference>
<feature type="domain" description="Pre-C2HC" evidence="2">
    <location>
        <begin position="318"/>
        <end position="387"/>
    </location>
</feature>
<name>A0A4C1XZC7_EUMVA</name>
<evidence type="ECO:0000313" key="3">
    <source>
        <dbReference type="EMBL" id="GBP67659.1"/>
    </source>
</evidence>
<keyword evidence="3" id="KW-0808">Transferase</keyword>
<dbReference type="Pfam" id="PF00078">
    <property type="entry name" value="RVT_1"/>
    <property type="match status" value="1"/>
</dbReference>
<dbReference type="Pfam" id="PF07530">
    <property type="entry name" value="PRE_C2HC"/>
    <property type="match status" value="1"/>
</dbReference>
<dbReference type="GO" id="GO:0003964">
    <property type="term" value="F:RNA-directed DNA polymerase activity"/>
    <property type="evidence" value="ECO:0007669"/>
    <property type="project" value="UniProtKB-KW"/>
</dbReference>
<dbReference type="CDD" id="cd01650">
    <property type="entry name" value="RT_nLTR_like"/>
    <property type="match status" value="1"/>
</dbReference>
<dbReference type="InterPro" id="IPR052560">
    <property type="entry name" value="RdDP_mobile_element"/>
</dbReference>
<protein>
    <submittedName>
        <fullName evidence="3">Probable RNA-directed DNA polymerase from transposon BS</fullName>
    </submittedName>
</protein>
<dbReference type="EMBL" id="BGZK01000987">
    <property type="protein sequence ID" value="GBP67659.1"/>
    <property type="molecule type" value="Genomic_DNA"/>
</dbReference>
<comment type="caution">
    <text evidence="3">The sequence shown here is derived from an EMBL/GenBank/DDBJ whole genome shotgun (WGS) entry which is preliminary data.</text>
</comment>
<dbReference type="InterPro" id="IPR000477">
    <property type="entry name" value="RT_dom"/>
</dbReference>
<sequence length="805" mass="88420">MQLVLIGRRLFPEQQRPVFPGSWARGALQEDRVSGGVPKGPVTRALIKDIVAKSLSEMGYKCPETELDKFVKTATPVASRATTPASIANSSRAHSPASKSRKLIRKRAASSSSEEDTASSDSTVVGSDDESGSGTNTWDSGSAEGSSRSRANSNSDGSFSLVKRKNKKAIRKAVKKSKLTEQPTPIVMDVEVAQAPSSMAPAIPVATPTQVATDRAAPRFGTKPSAPPNAKAPPPPIFLRKGANFVKISADCTRLHINYSKAVRVADDGIKIICPNVETFRSLNKYLVDSKVQFHTYALEEERKVKAVIRSIPVDFALDDIKNGLVNQGFPVLSVHRMSRRDGSPLWMVLAIPERTVESKKIFNALSVVCSLSGIRVEALFKKGGPGQCHRCQKYGHAAANCHADPPLCQMSGPTLDQRVPAHSGVGGETLLFSRGFPGIWKTSGHSRHVGRKTTPVVNSVPPRTLLQPVGEEIRPSRKAFWEITKALKTKGYTPILPLKRPDGTTALDDADVAECIADSIETQCSHVSPPHDIAHINSIEEEVLQKASLEPKDDLTPVSLSEVQLLVKSLKTRKAPGLDGVSNKAIKCFSQPLLSLLVAIFNACLQNCYFPSAWKEAEVIGIHKPGKSRDLPASYRPISLLTDLAKLFERVLKTRLSNHLFGKGLIIDEQFGFRPAHSCPQQVLRLVEYVTEGFKTKQKNRSALSPFLYSAYTNDIPRPTSGVQLTLFADDTALYFRSRTRLSIFRHLPKAIDELGQWFRKWRIEGNPDKSAAIQFKYSKNRSKLVVDWNTPNLKVLNARILWQ</sequence>
<dbReference type="AlphaFoldDB" id="A0A4C1XZC7"/>